<proteinExistence type="predicted"/>
<dbReference type="Proteomes" id="UP001589890">
    <property type="component" value="Unassembled WGS sequence"/>
</dbReference>
<keyword evidence="2" id="KW-1133">Transmembrane helix</keyword>
<feature type="signal peptide" evidence="3">
    <location>
        <begin position="1"/>
        <end position="26"/>
    </location>
</feature>
<feature type="region of interest" description="Disordered" evidence="1">
    <location>
        <begin position="214"/>
        <end position="369"/>
    </location>
</feature>
<evidence type="ECO:0000256" key="3">
    <source>
        <dbReference type="SAM" id="SignalP"/>
    </source>
</evidence>
<comment type="caution">
    <text evidence="5">The sequence shown here is derived from an EMBL/GenBank/DDBJ whole genome shotgun (WGS) entry which is preliminary data.</text>
</comment>
<feature type="transmembrane region" description="Helical" evidence="2">
    <location>
        <begin position="181"/>
        <end position="205"/>
    </location>
</feature>
<evidence type="ECO:0000313" key="5">
    <source>
        <dbReference type="EMBL" id="MFC0625112.1"/>
    </source>
</evidence>
<feature type="compositionally biased region" description="Low complexity" evidence="1">
    <location>
        <begin position="320"/>
        <end position="342"/>
    </location>
</feature>
<keyword evidence="2" id="KW-0812">Transmembrane</keyword>
<keyword evidence="3" id="KW-0732">Signal</keyword>
<evidence type="ECO:0000256" key="2">
    <source>
        <dbReference type="SAM" id="Phobius"/>
    </source>
</evidence>
<feature type="compositionally biased region" description="Low complexity" evidence="1">
    <location>
        <begin position="214"/>
        <end position="233"/>
    </location>
</feature>
<dbReference type="InterPro" id="IPR053807">
    <property type="entry name" value="LppM"/>
</dbReference>
<gene>
    <name evidence="5" type="ORF">ACFFGN_13625</name>
</gene>
<evidence type="ECO:0000313" key="6">
    <source>
        <dbReference type="Proteomes" id="UP001589890"/>
    </source>
</evidence>
<evidence type="ECO:0000256" key="1">
    <source>
        <dbReference type="SAM" id="MobiDB-lite"/>
    </source>
</evidence>
<reference evidence="5 6" key="1">
    <citation type="submission" date="2024-09" db="EMBL/GenBank/DDBJ databases">
        <authorList>
            <person name="Sun Q."/>
            <person name="Mori K."/>
        </authorList>
    </citation>
    <scope>NUCLEOTIDE SEQUENCE [LARGE SCALE GENOMIC DNA]</scope>
    <source>
        <strain evidence="5 6">CGMCC 1.15906</strain>
    </source>
</reference>
<feature type="compositionally biased region" description="Low complexity" evidence="1">
    <location>
        <begin position="256"/>
        <end position="274"/>
    </location>
</feature>
<accession>A0ABV6QN05</accession>
<feature type="domain" description="LppM" evidence="4">
    <location>
        <begin position="23"/>
        <end position="169"/>
    </location>
</feature>
<feature type="compositionally biased region" description="Low complexity" evidence="1">
    <location>
        <begin position="292"/>
        <end position="312"/>
    </location>
</feature>
<sequence length="369" mass="38705">MKIRARATLLVVACVVALTGCMKVDADLKVNSNETISGKMLLGVDKQLLQSTGQSLETARKEIEKSLKQTATEGVECKAYDDDKYIGTECSLDNVPFDKMSSSSVGGVEFKKEGENFVVTSSGKDTQIPPGSTPDVKFKITMPGKITEHDDGAEVSGRTATYTDASKLNSVRLVSTADGGFPVWLIILLVLVVLAAIGAVAFFLLKGRRSGGNQPFPGQQYPQGQWGQQQYGQPGPGQYGQPGQYPGQPGPGQQGPGQYPGQQGQPQQGQPGQWGQPGPGQQGQPGQPYPGQPGQYGQPGQGQPPQGQPGQWGQPGPGQSGQPQPGQWGQPPQGQPGQYGQPGQPPQGQPGQWTQPPQGPGSDGPGQQS</sequence>
<protein>
    <submittedName>
        <fullName evidence="5">LppM family (Lipo)protein</fullName>
    </submittedName>
</protein>
<evidence type="ECO:0000259" key="4">
    <source>
        <dbReference type="Pfam" id="PF21946"/>
    </source>
</evidence>
<keyword evidence="6" id="KW-1185">Reference proteome</keyword>
<dbReference type="RefSeq" id="WP_380047191.1">
    <property type="nucleotide sequence ID" value="NZ_JBHLTC010000018.1"/>
</dbReference>
<keyword evidence="2" id="KW-0472">Membrane</keyword>
<name>A0ABV6QN05_9ACTN</name>
<organism evidence="5 6">
    <name type="scientific">Kribbella deserti</name>
    <dbReference type="NCBI Taxonomy" id="1926257"/>
    <lineage>
        <taxon>Bacteria</taxon>
        <taxon>Bacillati</taxon>
        <taxon>Actinomycetota</taxon>
        <taxon>Actinomycetes</taxon>
        <taxon>Propionibacteriales</taxon>
        <taxon>Kribbellaceae</taxon>
        <taxon>Kribbella</taxon>
    </lineage>
</organism>
<dbReference type="EMBL" id="JBHLTC010000018">
    <property type="protein sequence ID" value="MFC0625112.1"/>
    <property type="molecule type" value="Genomic_DNA"/>
</dbReference>
<dbReference type="PROSITE" id="PS51257">
    <property type="entry name" value="PROKAR_LIPOPROTEIN"/>
    <property type="match status" value="1"/>
</dbReference>
<feature type="chain" id="PRO_5046044547" evidence="3">
    <location>
        <begin position="27"/>
        <end position="369"/>
    </location>
</feature>
<dbReference type="Pfam" id="PF21946">
    <property type="entry name" value="LppM"/>
    <property type="match status" value="1"/>
</dbReference>